<evidence type="ECO:0000313" key="5">
    <source>
        <dbReference type="Proteomes" id="UP000646738"/>
    </source>
</evidence>
<organism evidence="2 5">
    <name type="scientific">Streptomyces rubradiris</name>
    <name type="common">Streptomyces achromogenes subsp. rubradiris</name>
    <dbReference type="NCBI Taxonomy" id="285531"/>
    <lineage>
        <taxon>Bacteria</taxon>
        <taxon>Bacillati</taxon>
        <taxon>Actinomycetota</taxon>
        <taxon>Actinomycetes</taxon>
        <taxon>Kitasatosporales</taxon>
        <taxon>Streptomycetaceae</taxon>
        <taxon>Streptomyces</taxon>
    </lineage>
</organism>
<name>A0ABQ3RAJ5_STRRR</name>
<dbReference type="Proteomes" id="UP000646738">
    <property type="component" value="Unassembled WGS sequence"/>
</dbReference>
<gene>
    <name evidence="2" type="ORF">Srubr_27220</name>
    <name evidence="3" type="ORF">Srubr_81710</name>
    <name evidence="4" type="ORF">Srubr_81950</name>
</gene>
<dbReference type="EMBL" id="BNEA01000012">
    <property type="protein sequence ID" value="GHI52876.1"/>
    <property type="molecule type" value="Genomic_DNA"/>
</dbReference>
<dbReference type="Gene3D" id="1.10.1200.10">
    <property type="entry name" value="ACP-like"/>
    <property type="match status" value="1"/>
</dbReference>
<dbReference type="SUPFAM" id="SSF47336">
    <property type="entry name" value="ACP-like"/>
    <property type="match status" value="1"/>
</dbReference>
<evidence type="ECO:0000259" key="1">
    <source>
        <dbReference type="PROSITE" id="PS50075"/>
    </source>
</evidence>
<protein>
    <recommendedName>
        <fullName evidence="1">Carrier domain-containing protein</fullName>
    </recommendedName>
</protein>
<evidence type="ECO:0000313" key="3">
    <source>
        <dbReference type="EMBL" id="GHI58325.1"/>
    </source>
</evidence>
<reference evidence="2" key="1">
    <citation type="submission" date="2020-09" db="EMBL/GenBank/DDBJ databases">
        <title>Whole genome shotgun sequence of Streptomyces achromogenes subsp. rubradiris NBRC 14000.</title>
        <authorList>
            <person name="Komaki H."/>
            <person name="Tamura T."/>
        </authorList>
    </citation>
    <scope>NUCLEOTIDE SEQUENCE</scope>
    <source>
        <strain evidence="2 5">NBRC 14000</strain>
    </source>
</reference>
<feature type="domain" description="Carrier" evidence="1">
    <location>
        <begin position="2"/>
        <end position="80"/>
    </location>
</feature>
<reference evidence="5" key="2">
    <citation type="submission" date="2023-07" db="EMBL/GenBank/DDBJ databases">
        <title>Whole genome shotgun sequence of Streptomyces achromogenes subsp. rubradiris NBRC 14000.</title>
        <authorList>
            <person name="Komaki H."/>
            <person name="Tamura T."/>
        </authorList>
    </citation>
    <scope>NUCLEOTIDE SEQUENCE [LARGE SCALE GENOMIC DNA]</scope>
    <source>
        <strain evidence="5">NBRC 14000</strain>
    </source>
</reference>
<dbReference type="Pfam" id="PF00550">
    <property type="entry name" value="PP-binding"/>
    <property type="match status" value="1"/>
</dbReference>
<evidence type="ECO:0000313" key="2">
    <source>
        <dbReference type="EMBL" id="GHI52876.1"/>
    </source>
</evidence>
<dbReference type="InterPro" id="IPR036736">
    <property type="entry name" value="ACP-like_sf"/>
</dbReference>
<keyword evidence="5" id="KW-1185">Reference proteome</keyword>
<sequence length="84" mass="9097">MAVSEPEVIDAIVEQLRRQGYGIGPDEYEADLIGAGVGSLVMVRLLSVLEEEFDVEFAVARIFGEPVTVARLAAEILSRHAVGR</sequence>
<dbReference type="PROSITE" id="PS50075">
    <property type="entry name" value="CARRIER"/>
    <property type="match status" value="1"/>
</dbReference>
<proteinExistence type="predicted"/>
<evidence type="ECO:0000313" key="4">
    <source>
        <dbReference type="EMBL" id="GHI58349.1"/>
    </source>
</evidence>
<accession>A0ABQ3RAJ5</accession>
<comment type="caution">
    <text evidence="2">The sequence shown here is derived from an EMBL/GenBank/DDBJ whole genome shotgun (WGS) entry which is preliminary data.</text>
</comment>
<dbReference type="EMBL" id="BNEA01000022">
    <property type="protein sequence ID" value="GHI58349.1"/>
    <property type="molecule type" value="Genomic_DNA"/>
</dbReference>
<dbReference type="InterPro" id="IPR009081">
    <property type="entry name" value="PP-bd_ACP"/>
</dbReference>
<dbReference type="EMBL" id="BNEA01000020">
    <property type="protein sequence ID" value="GHI58325.1"/>
    <property type="molecule type" value="Genomic_DNA"/>
</dbReference>